<protein>
    <submittedName>
        <fullName evidence="2">Uncharacterized protein</fullName>
    </submittedName>
</protein>
<keyword evidence="3" id="KW-1185">Reference proteome</keyword>
<proteinExistence type="predicted"/>
<feature type="compositionally biased region" description="Acidic residues" evidence="1">
    <location>
        <begin position="228"/>
        <end position="237"/>
    </location>
</feature>
<comment type="caution">
    <text evidence="2">The sequence shown here is derived from an EMBL/GenBank/DDBJ whole genome shotgun (WGS) entry which is preliminary data.</text>
</comment>
<dbReference type="Proteomes" id="UP001194468">
    <property type="component" value="Unassembled WGS sequence"/>
</dbReference>
<feature type="region of interest" description="Disordered" evidence="1">
    <location>
        <begin position="226"/>
        <end position="248"/>
    </location>
</feature>
<organism evidence="2 3">
    <name type="scientific">Boletus edulis BED1</name>
    <dbReference type="NCBI Taxonomy" id="1328754"/>
    <lineage>
        <taxon>Eukaryota</taxon>
        <taxon>Fungi</taxon>
        <taxon>Dikarya</taxon>
        <taxon>Basidiomycota</taxon>
        <taxon>Agaricomycotina</taxon>
        <taxon>Agaricomycetes</taxon>
        <taxon>Agaricomycetidae</taxon>
        <taxon>Boletales</taxon>
        <taxon>Boletineae</taxon>
        <taxon>Boletaceae</taxon>
        <taxon>Boletoideae</taxon>
        <taxon>Boletus</taxon>
    </lineage>
</organism>
<sequence>MIIYYLASRDLGTPESHVQTNSGKNTVIKDHLKKWCTAIVGKKMFDSRFQAMPFHPGLRHWKHGISIVKQWNGTDHKQLQRVFVPALVGTPNANVIRASRALLDFVYLAQYHSHTDETLQALQDAFNDFHALKDVFIELGCRKHFNNIPKLHSLVHYVKSIRLFSSLDGFNTENSERLHIEYAKKAYAATNRKDYTIQMTKWLNRQEAVIWFNSYLRWCDSSHATGGSDDENSDDTDDTAHEADQALPPLPYRIARRPHFPGRTAQFLVQHHGAVAFVEALQKFLTNQPPQCADSTPPA</sequence>
<dbReference type="EMBL" id="WHUW01000048">
    <property type="protein sequence ID" value="KAF8431630.1"/>
    <property type="molecule type" value="Genomic_DNA"/>
</dbReference>
<reference evidence="2" key="2">
    <citation type="journal article" date="2020" name="Nat. Commun.">
        <title>Large-scale genome sequencing of mycorrhizal fungi provides insights into the early evolution of symbiotic traits.</title>
        <authorList>
            <person name="Miyauchi S."/>
            <person name="Kiss E."/>
            <person name="Kuo A."/>
            <person name="Drula E."/>
            <person name="Kohler A."/>
            <person name="Sanchez-Garcia M."/>
            <person name="Morin E."/>
            <person name="Andreopoulos B."/>
            <person name="Barry K.W."/>
            <person name="Bonito G."/>
            <person name="Buee M."/>
            <person name="Carver A."/>
            <person name="Chen C."/>
            <person name="Cichocki N."/>
            <person name="Clum A."/>
            <person name="Culley D."/>
            <person name="Crous P.W."/>
            <person name="Fauchery L."/>
            <person name="Girlanda M."/>
            <person name="Hayes R.D."/>
            <person name="Keri Z."/>
            <person name="LaButti K."/>
            <person name="Lipzen A."/>
            <person name="Lombard V."/>
            <person name="Magnuson J."/>
            <person name="Maillard F."/>
            <person name="Murat C."/>
            <person name="Nolan M."/>
            <person name="Ohm R.A."/>
            <person name="Pangilinan J."/>
            <person name="Pereira M.F."/>
            <person name="Perotto S."/>
            <person name="Peter M."/>
            <person name="Pfister S."/>
            <person name="Riley R."/>
            <person name="Sitrit Y."/>
            <person name="Stielow J.B."/>
            <person name="Szollosi G."/>
            <person name="Zifcakova L."/>
            <person name="Stursova M."/>
            <person name="Spatafora J.W."/>
            <person name="Tedersoo L."/>
            <person name="Vaario L.M."/>
            <person name="Yamada A."/>
            <person name="Yan M."/>
            <person name="Wang P."/>
            <person name="Xu J."/>
            <person name="Bruns T."/>
            <person name="Baldrian P."/>
            <person name="Vilgalys R."/>
            <person name="Dunand C."/>
            <person name="Henrissat B."/>
            <person name="Grigoriev I.V."/>
            <person name="Hibbett D."/>
            <person name="Nagy L.G."/>
            <person name="Martin F.M."/>
        </authorList>
    </citation>
    <scope>NUCLEOTIDE SEQUENCE</scope>
    <source>
        <strain evidence="2">BED1</strain>
    </source>
</reference>
<evidence type="ECO:0000313" key="3">
    <source>
        <dbReference type="Proteomes" id="UP001194468"/>
    </source>
</evidence>
<evidence type="ECO:0000313" key="2">
    <source>
        <dbReference type="EMBL" id="KAF8431630.1"/>
    </source>
</evidence>
<gene>
    <name evidence="2" type="ORF">L210DRAFT_962188</name>
</gene>
<dbReference type="AlphaFoldDB" id="A0AAD4BIQ7"/>
<accession>A0AAD4BIQ7</accession>
<evidence type="ECO:0000256" key="1">
    <source>
        <dbReference type="SAM" id="MobiDB-lite"/>
    </source>
</evidence>
<reference evidence="2" key="1">
    <citation type="submission" date="2019-10" db="EMBL/GenBank/DDBJ databases">
        <authorList>
            <consortium name="DOE Joint Genome Institute"/>
            <person name="Kuo A."/>
            <person name="Miyauchi S."/>
            <person name="Kiss E."/>
            <person name="Drula E."/>
            <person name="Kohler A."/>
            <person name="Sanchez-Garcia M."/>
            <person name="Andreopoulos B."/>
            <person name="Barry K.W."/>
            <person name="Bonito G."/>
            <person name="Buee M."/>
            <person name="Carver A."/>
            <person name="Chen C."/>
            <person name="Cichocki N."/>
            <person name="Clum A."/>
            <person name="Culley D."/>
            <person name="Crous P.W."/>
            <person name="Fauchery L."/>
            <person name="Girlanda M."/>
            <person name="Hayes R."/>
            <person name="Keri Z."/>
            <person name="LaButti K."/>
            <person name="Lipzen A."/>
            <person name="Lombard V."/>
            <person name="Magnuson J."/>
            <person name="Maillard F."/>
            <person name="Morin E."/>
            <person name="Murat C."/>
            <person name="Nolan M."/>
            <person name="Ohm R."/>
            <person name="Pangilinan J."/>
            <person name="Pereira M."/>
            <person name="Perotto S."/>
            <person name="Peter M."/>
            <person name="Riley R."/>
            <person name="Sitrit Y."/>
            <person name="Stielow B."/>
            <person name="Szollosi G."/>
            <person name="Zifcakova L."/>
            <person name="Stursova M."/>
            <person name="Spatafora J.W."/>
            <person name="Tedersoo L."/>
            <person name="Vaario L.-M."/>
            <person name="Yamada A."/>
            <person name="Yan M."/>
            <person name="Wang P."/>
            <person name="Xu J."/>
            <person name="Bruns T."/>
            <person name="Baldrian P."/>
            <person name="Vilgalys R."/>
            <person name="Henrissat B."/>
            <person name="Grigoriev I.V."/>
            <person name="Hibbett D."/>
            <person name="Nagy L.G."/>
            <person name="Martin F.M."/>
        </authorList>
    </citation>
    <scope>NUCLEOTIDE SEQUENCE</scope>
    <source>
        <strain evidence="2">BED1</strain>
    </source>
</reference>
<name>A0AAD4BIQ7_BOLED</name>